<dbReference type="InterPro" id="IPR025660">
    <property type="entry name" value="Pept_his_AS"/>
</dbReference>
<protein>
    <recommendedName>
        <fullName evidence="9">Actinidain</fullName>
        <ecNumber evidence="8">3.4.22.14</ecNumber>
    </recommendedName>
</protein>
<dbReference type="Pfam" id="PF08246">
    <property type="entry name" value="Inhibitor_I29"/>
    <property type="match status" value="1"/>
</dbReference>
<dbReference type="EC" id="3.4.22.14" evidence="8"/>
<dbReference type="CDD" id="cd02248">
    <property type="entry name" value="Peptidase_C1A"/>
    <property type="match status" value="1"/>
</dbReference>
<dbReference type="GO" id="GO:0006508">
    <property type="term" value="P:proteolysis"/>
    <property type="evidence" value="ECO:0007669"/>
    <property type="project" value="UniProtKB-KW"/>
</dbReference>
<keyword evidence="2" id="KW-0645">Protease</keyword>
<dbReference type="InterPro" id="IPR000668">
    <property type="entry name" value="Peptidase_C1A_C"/>
</dbReference>
<dbReference type="Proteomes" id="UP001206925">
    <property type="component" value="Unassembled WGS sequence"/>
</dbReference>
<evidence type="ECO:0000256" key="6">
    <source>
        <dbReference type="ARBA" id="ARBA00050389"/>
    </source>
</evidence>
<comment type="catalytic activity">
    <reaction evidence="6">
        <text>Specificity close to that of papain.</text>
        <dbReference type="EC" id="3.4.22.14"/>
    </reaction>
</comment>
<gene>
    <name evidence="13" type="ORF">M8C21_017516</name>
</gene>
<organism evidence="13 14">
    <name type="scientific">Ambrosia artemisiifolia</name>
    <name type="common">Common ragweed</name>
    <dbReference type="NCBI Taxonomy" id="4212"/>
    <lineage>
        <taxon>Eukaryota</taxon>
        <taxon>Viridiplantae</taxon>
        <taxon>Streptophyta</taxon>
        <taxon>Embryophyta</taxon>
        <taxon>Tracheophyta</taxon>
        <taxon>Spermatophyta</taxon>
        <taxon>Magnoliopsida</taxon>
        <taxon>eudicotyledons</taxon>
        <taxon>Gunneridae</taxon>
        <taxon>Pentapetalae</taxon>
        <taxon>asterids</taxon>
        <taxon>campanulids</taxon>
        <taxon>Asterales</taxon>
        <taxon>Asteraceae</taxon>
        <taxon>Asteroideae</taxon>
        <taxon>Heliantheae alliance</taxon>
        <taxon>Heliantheae</taxon>
        <taxon>Ambrosia</taxon>
    </lineage>
</organism>
<comment type="caution">
    <text evidence="13">The sequence shown here is derived from an EMBL/GenBank/DDBJ whole genome shotgun (WGS) entry which is preliminary data.</text>
</comment>
<evidence type="ECO:0000259" key="11">
    <source>
        <dbReference type="SMART" id="SM00645"/>
    </source>
</evidence>
<comment type="function">
    <text evidence="7">Cysteine protease responsible for the cleavage of kiwellin into kissper and KiTH.</text>
</comment>
<evidence type="ECO:0000313" key="13">
    <source>
        <dbReference type="EMBL" id="KAI7739286.1"/>
    </source>
</evidence>
<accession>A0AAD5GGB3</accession>
<dbReference type="InterPro" id="IPR013201">
    <property type="entry name" value="Prot_inhib_I29"/>
</dbReference>
<dbReference type="GO" id="GO:0004197">
    <property type="term" value="F:cysteine-type endopeptidase activity"/>
    <property type="evidence" value="ECO:0007669"/>
    <property type="project" value="UniProtKB-EC"/>
</dbReference>
<keyword evidence="5" id="KW-1015">Disulfide bond</keyword>
<comment type="similarity">
    <text evidence="1">Belongs to the peptidase C1 family.</text>
</comment>
<evidence type="ECO:0000256" key="4">
    <source>
        <dbReference type="ARBA" id="ARBA00022807"/>
    </source>
</evidence>
<evidence type="ECO:0000313" key="14">
    <source>
        <dbReference type="Proteomes" id="UP001206925"/>
    </source>
</evidence>
<dbReference type="InterPro" id="IPR039417">
    <property type="entry name" value="Peptidase_C1A_papain-like"/>
</dbReference>
<keyword evidence="4" id="KW-0788">Thiol protease</keyword>
<evidence type="ECO:0000256" key="10">
    <source>
        <dbReference type="SAM" id="SignalP"/>
    </source>
</evidence>
<sequence>MAKTATTYTLLLCLLVSLTYVTCNIRNERTDEELRTTYELWLARHSKTYNALGEKETRFQIFTDNLKFIDEHNMSGNQSYTLGLNQFADLTINEYRSKYLGTKVDPNRRIAKMQRGDFSQRYAVQDNEMFPEKVDWRERGAVTPVKNQGGCGSCWAFSTVASVEGINKIVTGDLISLSEQELVDCDNKYNSGCNGGSMDYAFQFIISNGGIDSENHYPYNGESSVCDPIKKNKAKIVSLDGYEDVPPENEKALMKAVAHQPVSVGIEASGRAFQLYSSGVLTGSCGTNLDHGVVVVGYGSENGKDYWIVRNSWGPDWGEDGYIRMERNKVDTRAGMCGITMMASYPVKYGNKNPSISTNVNSHQISSI</sequence>
<dbReference type="InterPro" id="IPR038765">
    <property type="entry name" value="Papain-like_cys_pep_sf"/>
</dbReference>
<dbReference type="PROSITE" id="PS00639">
    <property type="entry name" value="THIOL_PROTEASE_HIS"/>
    <property type="match status" value="1"/>
</dbReference>
<feature type="chain" id="PRO_5042192687" description="Actinidain" evidence="10">
    <location>
        <begin position="24"/>
        <end position="368"/>
    </location>
</feature>
<evidence type="ECO:0000256" key="1">
    <source>
        <dbReference type="ARBA" id="ARBA00008455"/>
    </source>
</evidence>
<dbReference type="EMBL" id="JAMZMK010008641">
    <property type="protein sequence ID" value="KAI7739286.1"/>
    <property type="molecule type" value="Genomic_DNA"/>
</dbReference>
<reference evidence="13" key="1">
    <citation type="submission" date="2022-06" db="EMBL/GenBank/DDBJ databases">
        <title>Uncovering the hologenomic basis of an extraordinary plant invasion.</title>
        <authorList>
            <person name="Bieker V.C."/>
            <person name="Martin M.D."/>
            <person name="Gilbert T."/>
            <person name="Hodgins K."/>
            <person name="Battlay P."/>
            <person name="Petersen B."/>
            <person name="Wilson J."/>
        </authorList>
    </citation>
    <scope>NUCLEOTIDE SEQUENCE</scope>
    <source>
        <strain evidence="13">AA19_3_7</strain>
        <tissue evidence="13">Leaf</tissue>
    </source>
</reference>
<feature type="signal peptide" evidence="10">
    <location>
        <begin position="1"/>
        <end position="23"/>
    </location>
</feature>
<dbReference type="InterPro" id="IPR025661">
    <property type="entry name" value="Pept_asp_AS"/>
</dbReference>
<keyword evidence="14" id="KW-1185">Reference proteome</keyword>
<dbReference type="InterPro" id="IPR000169">
    <property type="entry name" value="Pept_cys_AS"/>
</dbReference>
<proteinExistence type="inferred from homology"/>
<dbReference type="PANTHER" id="PTHR12411">
    <property type="entry name" value="CYSTEINE PROTEASE FAMILY C1-RELATED"/>
    <property type="match status" value="1"/>
</dbReference>
<dbReference type="Pfam" id="PF00112">
    <property type="entry name" value="Peptidase_C1"/>
    <property type="match status" value="1"/>
</dbReference>
<dbReference type="FunFam" id="3.90.70.10:FF:000068">
    <property type="entry name" value="Cysteine protease 1"/>
    <property type="match status" value="1"/>
</dbReference>
<evidence type="ECO:0000256" key="8">
    <source>
        <dbReference type="ARBA" id="ARBA00066502"/>
    </source>
</evidence>
<dbReference type="SMART" id="SM00848">
    <property type="entry name" value="Inhibitor_I29"/>
    <property type="match status" value="1"/>
</dbReference>
<evidence type="ECO:0000256" key="5">
    <source>
        <dbReference type="ARBA" id="ARBA00023157"/>
    </source>
</evidence>
<keyword evidence="3" id="KW-0378">Hydrolase</keyword>
<feature type="domain" description="Peptidase C1A papain C-terminal" evidence="11">
    <location>
        <begin position="130"/>
        <end position="347"/>
    </location>
</feature>
<name>A0AAD5GGB3_AMBAR</name>
<dbReference type="SUPFAM" id="SSF54001">
    <property type="entry name" value="Cysteine proteinases"/>
    <property type="match status" value="1"/>
</dbReference>
<evidence type="ECO:0000256" key="3">
    <source>
        <dbReference type="ARBA" id="ARBA00022801"/>
    </source>
</evidence>
<evidence type="ECO:0000256" key="7">
    <source>
        <dbReference type="ARBA" id="ARBA00058326"/>
    </source>
</evidence>
<evidence type="ECO:0000256" key="9">
    <source>
        <dbReference type="ARBA" id="ARBA00068904"/>
    </source>
</evidence>
<dbReference type="PROSITE" id="PS00640">
    <property type="entry name" value="THIOL_PROTEASE_ASN"/>
    <property type="match status" value="1"/>
</dbReference>
<dbReference type="PROSITE" id="PS00139">
    <property type="entry name" value="THIOL_PROTEASE_CYS"/>
    <property type="match status" value="1"/>
</dbReference>
<dbReference type="AlphaFoldDB" id="A0AAD5GGB3"/>
<evidence type="ECO:0000256" key="2">
    <source>
        <dbReference type="ARBA" id="ARBA00022670"/>
    </source>
</evidence>
<dbReference type="SMART" id="SM00645">
    <property type="entry name" value="Pept_C1"/>
    <property type="match status" value="1"/>
</dbReference>
<evidence type="ECO:0000259" key="12">
    <source>
        <dbReference type="SMART" id="SM00848"/>
    </source>
</evidence>
<keyword evidence="10" id="KW-0732">Signal</keyword>
<dbReference type="Gene3D" id="3.90.70.10">
    <property type="entry name" value="Cysteine proteinases"/>
    <property type="match status" value="1"/>
</dbReference>
<dbReference type="InterPro" id="IPR013128">
    <property type="entry name" value="Peptidase_C1A"/>
</dbReference>
<dbReference type="PRINTS" id="PR00705">
    <property type="entry name" value="PAPAIN"/>
</dbReference>
<feature type="domain" description="Cathepsin propeptide inhibitor" evidence="12">
    <location>
        <begin position="38"/>
        <end position="95"/>
    </location>
</feature>